<dbReference type="Pfam" id="PF00528">
    <property type="entry name" value="BPD_transp_1"/>
    <property type="match status" value="1"/>
</dbReference>
<feature type="transmembrane region" description="Helical" evidence="8">
    <location>
        <begin position="216"/>
        <end position="237"/>
    </location>
</feature>
<evidence type="ECO:0000256" key="7">
    <source>
        <dbReference type="ARBA" id="ARBA00023136"/>
    </source>
</evidence>
<dbReference type="NCBIfam" id="TIGR01726">
    <property type="entry name" value="HEQRo_perm_3TM"/>
    <property type="match status" value="1"/>
</dbReference>
<comment type="caution">
    <text evidence="10">The sequence shown here is derived from an EMBL/GenBank/DDBJ whole genome shotgun (WGS) entry which is preliminary data.</text>
</comment>
<evidence type="ECO:0000259" key="9">
    <source>
        <dbReference type="PROSITE" id="PS50928"/>
    </source>
</evidence>
<keyword evidence="2" id="KW-0813">Transport</keyword>
<proteinExistence type="predicted"/>
<dbReference type="InterPro" id="IPR010065">
    <property type="entry name" value="AA_ABC_transptr_permease_3TM"/>
</dbReference>
<feature type="transmembrane region" description="Helical" evidence="8">
    <location>
        <begin position="84"/>
        <end position="105"/>
    </location>
</feature>
<dbReference type="InterPro" id="IPR000515">
    <property type="entry name" value="MetI-like"/>
</dbReference>
<feature type="domain" description="ABC transmembrane type-1" evidence="9">
    <location>
        <begin position="17"/>
        <end position="238"/>
    </location>
</feature>
<evidence type="ECO:0000256" key="6">
    <source>
        <dbReference type="ARBA" id="ARBA00022989"/>
    </source>
</evidence>
<keyword evidence="5" id="KW-0029">Amino-acid transport</keyword>
<evidence type="ECO:0000256" key="5">
    <source>
        <dbReference type="ARBA" id="ARBA00022970"/>
    </source>
</evidence>
<dbReference type="PANTHER" id="PTHR30614">
    <property type="entry name" value="MEMBRANE COMPONENT OF AMINO ACID ABC TRANSPORTER"/>
    <property type="match status" value="1"/>
</dbReference>
<evidence type="ECO:0000256" key="1">
    <source>
        <dbReference type="ARBA" id="ARBA00004651"/>
    </source>
</evidence>
<dbReference type="PROSITE" id="PS50928">
    <property type="entry name" value="ABC_TM1"/>
    <property type="match status" value="1"/>
</dbReference>
<keyword evidence="6 8" id="KW-1133">Transmembrane helix</keyword>
<keyword evidence="3" id="KW-1003">Cell membrane</keyword>
<protein>
    <submittedName>
        <fullName evidence="10">L-cystine transport system permease protein TcyB</fullName>
    </submittedName>
</protein>
<feature type="transmembrane region" description="Helical" evidence="8">
    <location>
        <begin position="117"/>
        <end position="135"/>
    </location>
</feature>
<dbReference type="SUPFAM" id="SSF161098">
    <property type="entry name" value="MetI-like"/>
    <property type="match status" value="1"/>
</dbReference>
<dbReference type="EMBL" id="VSSQ01056653">
    <property type="protein sequence ID" value="MPN10495.1"/>
    <property type="molecule type" value="Genomic_DNA"/>
</dbReference>
<feature type="transmembrane region" description="Helical" evidence="8">
    <location>
        <begin position="20"/>
        <end position="41"/>
    </location>
</feature>
<evidence type="ECO:0000256" key="4">
    <source>
        <dbReference type="ARBA" id="ARBA00022692"/>
    </source>
</evidence>
<sequence length="248" mass="28016">MGSAEYFNIIYQLGDGMLATLLIFVLTLVFSMPLGLLVAFARMSKWTPFGFLLQKEGFHGKVASAGGLRKWVGSFKPIQFLAKIYISILRGTPLMLQLLVVYFAPYYVFGINLSKEYRLIAVLIGFSINYAAYFAEIYRSGIESIPVGQYEAASVLGYNKYQTFFKIVFPQIIKRILPPVTNEIITLVKDTAMAFVLNYTEMFTLAKQIAAAKTTIIPLFIAGAFYFVFNAVVAHVMEWVERALSYYR</sequence>
<dbReference type="GO" id="GO:0043190">
    <property type="term" value="C:ATP-binding cassette (ABC) transporter complex"/>
    <property type="evidence" value="ECO:0007669"/>
    <property type="project" value="InterPro"/>
</dbReference>
<name>A0A645F800_9ZZZZ</name>
<dbReference type="CDD" id="cd06261">
    <property type="entry name" value="TM_PBP2"/>
    <property type="match status" value="1"/>
</dbReference>
<reference evidence="10" key="1">
    <citation type="submission" date="2019-08" db="EMBL/GenBank/DDBJ databases">
        <authorList>
            <person name="Kucharzyk K."/>
            <person name="Murdoch R.W."/>
            <person name="Higgins S."/>
            <person name="Loffler F."/>
        </authorList>
    </citation>
    <scope>NUCLEOTIDE SEQUENCE</scope>
</reference>
<gene>
    <name evidence="10" type="primary">tcyB_10</name>
    <name evidence="10" type="ORF">SDC9_157790</name>
</gene>
<dbReference type="GO" id="GO:0022857">
    <property type="term" value="F:transmembrane transporter activity"/>
    <property type="evidence" value="ECO:0007669"/>
    <property type="project" value="InterPro"/>
</dbReference>
<accession>A0A645F800</accession>
<dbReference type="PANTHER" id="PTHR30614:SF0">
    <property type="entry name" value="L-CYSTINE TRANSPORT SYSTEM PERMEASE PROTEIN TCYL"/>
    <property type="match status" value="1"/>
</dbReference>
<comment type="subcellular location">
    <subcellularLocation>
        <location evidence="1">Cell membrane</location>
        <topology evidence="1">Multi-pass membrane protein</topology>
    </subcellularLocation>
</comment>
<dbReference type="GO" id="GO:0006865">
    <property type="term" value="P:amino acid transport"/>
    <property type="evidence" value="ECO:0007669"/>
    <property type="project" value="UniProtKB-KW"/>
</dbReference>
<evidence type="ECO:0000256" key="2">
    <source>
        <dbReference type="ARBA" id="ARBA00022448"/>
    </source>
</evidence>
<dbReference type="AlphaFoldDB" id="A0A645F800"/>
<evidence type="ECO:0000313" key="10">
    <source>
        <dbReference type="EMBL" id="MPN10495.1"/>
    </source>
</evidence>
<dbReference type="InterPro" id="IPR043429">
    <property type="entry name" value="ArtM/GltK/GlnP/TcyL/YhdX-like"/>
</dbReference>
<dbReference type="Gene3D" id="1.10.3720.10">
    <property type="entry name" value="MetI-like"/>
    <property type="match status" value="1"/>
</dbReference>
<dbReference type="InterPro" id="IPR035906">
    <property type="entry name" value="MetI-like_sf"/>
</dbReference>
<evidence type="ECO:0000256" key="3">
    <source>
        <dbReference type="ARBA" id="ARBA00022475"/>
    </source>
</evidence>
<evidence type="ECO:0000256" key="8">
    <source>
        <dbReference type="SAM" id="Phobius"/>
    </source>
</evidence>
<keyword evidence="7 8" id="KW-0472">Membrane</keyword>
<keyword evidence="4 8" id="KW-0812">Transmembrane</keyword>
<organism evidence="10">
    <name type="scientific">bioreactor metagenome</name>
    <dbReference type="NCBI Taxonomy" id="1076179"/>
    <lineage>
        <taxon>unclassified sequences</taxon>
        <taxon>metagenomes</taxon>
        <taxon>ecological metagenomes</taxon>
    </lineage>
</organism>